<proteinExistence type="inferred from homology"/>
<keyword evidence="2" id="KW-0808">Transferase</keyword>
<dbReference type="GO" id="GO:0008146">
    <property type="term" value="F:sulfotransferase activity"/>
    <property type="evidence" value="ECO:0007669"/>
    <property type="project" value="InterPro"/>
</dbReference>
<accession>A0A8X6JAX2</accession>
<dbReference type="PANTHER" id="PTHR11783">
    <property type="entry name" value="SULFOTRANSFERASE SULT"/>
    <property type="match status" value="1"/>
</dbReference>
<dbReference type="AlphaFoldDB" id="A0A8X6JAX2"/>
<dbReference type="Proteomes" id="UP000887013">
    <property type="component" value="Unassembled WGS sequence"/>
</dbReference>
<keyword evidence="5" id="KW-1185">Reference proteome</keyword>
<evidence type="ECO:0000256" key="1">
    <source>
        <dbReference type="ARBA" id="ARBA00005771"/>
    </source>
</evidence>
<dbReference type="SUPFAM" id="SSF52540">
    <property type="entry name" value="P-loop containing nucleoside triphosphate hydrolases"/>
    <property type="match status" value="1"/>
</dbReference>
<comment type="similarity">
    <text evidence="1">Belongs to the sulfotransferase 1 family.</text>
</comment>
<evidence type="ECO:0000256" key="2">
    <source>
        <dbReference type="ARBA" id="ARBA00022679"/>
    </source>
</evidence>
<evidence type="ECO:0000259" key="3">
    <source>
        <dbReference type="Pfam" id="PF00685"/>
    </source>
</evidence>
<organism evidence="4 5">
    <name type="scientific">Nephila pilipes</name>
    <name type="common">Giant wood spider</name>
    <name type="synonym">Nephila maculata</name>
    <dbReference type="NCBI Taxonomy" id="299642"/>
    <lineage>
        <taxon>Eukaryota</taxon>
        <taxon>Metazoa</taxon>
        <taxon>Ecdysozoa</taxon>
        <taxon>Arthropoda</taxon>
        <taxon>Chelicerata</taxon>
        <taxon>Arachnida</taxon>
        <taxon>Araneae</taxon>
        <taxon>Araneomorphae</taxon>
        <taxon>Entelegynae</taxon>
        <taxon>Araneoidea</taxon>
        <taxon>Nephilidae</taxon>
        <taxon>Nephila</taxon>
    </lineage>
</organism>
<protein>
    <submittedName>
        <fullName evidence="4">Sulfotransferase family cytosolic 1B member 1</fullName>
    </submittedName>
</protein>
<dbReference type="EMBL" id="BMAW01092153">
    <property type="protein sequence ID" value="GFS53386.1"/>
    <property type="molecule type" value="Genomic_DNA"/>
</dbReference>
<name>A0A8X6JAX2_NEPPI</name>
<feature type="domain" description="Sulfotransferase" evidence="3">
    <location>
        <begin position="42"/>
        <end position="285"/>
    </location>
</feature>
<evidence type="ECO:0000313" key="4">
    <source>
        <dbReference type="EMBL" id="GFS53386.1"/>
    </source>
</evidence>
<dbReference type="Gene3D" id="3.40.50.300">
    <property type="entry name" value="P-loop containing nucleotide triphosphate hydrolases"/>
    <property type="match status" value="1"/>
</dbReference>
<dbReference type="Pfam" id="PF00685">
    <property type="entry name" value="Sulfotransfer_1"/>
    <property type="match status" value="1"/>
</dbReference>
<evidence type="ECO:0000313" key="5">
    <source>
        <dbReference type="Proteomes" id="UP000887013"/>
    </source>
</evidence>
<dbReference type="InterPro" id="IPR000863">
    <property type="entry name" value="Sulfotransferase_dom"/>
</dbReference>
<comment type="caution">
    <text evidence="4">The sequence shown here is derived from an EMBL/GenBank/DDBJ whole genome shotgun (WGS) entry which is preliminary data.</text>
</comment>
<gene>
    <name evidence="4" type="primary">SULT1B1</name>
    <name evidence="4" type="ORF">NPIL_61651</name>
</gene>
<reference evidence="4" key="1">
    <citation type="submission" date="2020-08" db="EMBL/GenBank/DDBJ databases">
        <title>Multicomponent nature underlies the extraordinary mechanical properties of spider dragline silk.</title>
        <authorList>
            <person name="Kono N."/>
            <person name="Nakamura H."/>
            <person name="Mori M."/>
            <person name="Yoshida Y."/>
            <person name="Ohtoshi R."/>
            <person name="Malay A.D."/>
            <person name="Moran D.A.P."/>
            <person name="Tomita M."/>
            <person name="Numata K."/>
            <person name="Arakawa K."/>
        </authorList>
    </citation>
    <scope>NUCLEOTIDE SEQUENCE</scope>
</reference>
<dbReference type="OrthoDB" id="6409834at2759"/>
<dbReference type="InterPro" id="IPR027417">
    <property type="entry name" value="P-loop_NTPase"/>
</dbReference>
<sequence>FASSESTMASDVLQNIRGLTFPSGPVFKKKNIEDALDYIPHDGDIIIASYPKTGISWLNYIVMQIISKGELYPDFDDCYIKYAPFLEMAGTSVLDKMKKPRIYKYHFPYSMVQKNSKAKYLYIYRRPEDAAISFYHFLTNLMGNPPGLDTYFENFLLGNVGYGNYFDHVLSFYAHKNDENVLLVSYEKLQQNRRDETLRIAKFLGEEYYQSLLENESLLKKILERTSFDYMKKNLTLTHPGSEKGGERKKVDFFRKGVIGDGKKSLSSEQLERLKDMAVKKLKGSELFDEWMKE</sequence>
<feature type="non-terminal residue" evidence="4">
    <location>
        <position position="294"/>
    </location>
</feature>